<protein>
    <submittedName>
        <fullName evidence="9">C6 zinc finger domain protein</fullName>
    </submittedName>
</protein>
<proteinExistence type="predicted"/>
<evidence type="ECO:0000256" key="5">
    <source>
        <dbReference type="ARBA" id="ARBA00023163"/>
    </source>
</evidence>
<keyword evidence="10" id="KW-1185">Reference proteome</keyword>
<keyword evidence="2" id="KW-0862">Zinc</keyword>
<evidence type="ECO:0000256" key="3">
    <source>
        <dbReference type="ARBA" id="ARBA00023015"/>
    </source>
</evidence>
<dbReference type="Gene3D" id="4.10.240.10">
    <property type="entry name" value="Zn(2)-C6 fungal-type DNA-binding domain"/>
    <property type="match status" value="1"/>
</dbReference>
<organism evidence="9 10">
    <name type="scientific">Marssonina brunnea f. sp. multigermtubi (strain MB_m1)</name>
    <name type="common">Marssonina leaf spot fungus</name>
    <dbReference type="NCBI Taxonomy" id="1072389"/>
    <lineage>
        <taxon>Eukaryota</taxon>
        <taxon>Fungi</taxon>
        <taxon>Dikarya</taxon>
        <taxon>Ascomycota</taxon>
        <taxon>Pezizomycotina</taxon>
        <taxon>Leotiomycetes</taxon>
        <taxon>Helotiales</taxon>
        <taxon>Drepanopezizaceae</taxon>
        <taxon>Drepanopeziza</taxon>
    </lineage>
</organism>
<evidence type="ECO:0000256" key="6">
    <source>
        <dbReference type="ARBA" id="ARBA00023242"/>
    </source>
</evidence>
<dbReference type="InterPro" id="IPR021858">
    <property type="entry name" value="Fun_TF"/>
</dbReference>
<dbReference type="GO" id="GO:0008270">
    <property type="term" value="F:zinc ion binding"/>
    <property type="evidence" value="ECO:0007669"/>
    <property type="project" value="InterPro"/>
</dbReference>
<sequence length="555" mass="63057">MDSSNIKPPHKPRKRASTPRSKTGCVTCKIRRLKCGEEKPSCYRCMKSGWHCDGYEHVVALTTSGTWTLAPLRPRSDSSTSSSPSPTLSLYIPPLALDVCDKEQRYMRSFIDDVSVHLQAEDAFFWAGVVLQESQTNYSVRHGLVAIGALAKSSKRSTFGGYRMDTAPCPHREYALEQYEKALQGLRESITRVEPGKCVRNTVISCLVLAFFDNFIGNGGFALQHIRHARDFLLLAKVAAPAAVTTKSSEQEKIVNMFFRLEMQALCAIGIEEGRTFIRLKEGISDFYLPSRFMSVDEARGTRNRIVCEGYSFFYRTVRYQDLPSEQIPASIIRTRDQFIEGIRQLHNLLDLLVQDIEPDVLCHPLNRPQSLKLSSSVLLVRLACTLDASKTVSDQLLPHFEFMLDLCRETLEYEAAGDPGIFGMYPPLPLPRTGRHKPSSLSEIEFFVPEVRTTAPLYLIATKCCSFPLRRQAIALLLSTHRREWMYDSLLAGQIGQWMMEIEEEAVDERGFVSEEKRAWGECVELDLQRRRARATCKVGSWKGWQERERSVCW</sequence>
<dbReference type="Pfam" id="PF11951">
    <property type="entry name" value="Fungal_trans_2"/>
    <property type="match status" value="1"/>
</dbReference>
<dbReference type="KEGG" id="mbe:MBM_02619"/>
<dbReference type="PROSITE" id="PS50048">
    <property type="entry name" value="ZN2_CY6_FUNGAL_2"/>
    <property type="match status" value="1"/>
</dbReference>
<dbReference type="SMART" id="SM00066">
    <property type="entry name" value="GAL4"/>
    <property type="match status" value="1"/>
</dbReference>
<dbReference type="GeneID" id="18758554"/>
<keyword evidence="3" id="KW-0805">Transcription regulation</keyword>
<dbReference type="InParanoid" id="K1X2Y1"/>
<feature type="compositionally biased region" description="Basic residues" evidence="7">
    <location>
        <begin position="8"/>
        <end position="17"/>
    </location>
</feature>
<dbReference type="PROSITE" id="PS00463">
    <property type="entry name" value="ZN2_CY6_FUNGAL_1"/>
    <property type="match status" value="1"/>
</dbReference>
<keyword evidence="5" id="KW-0804">Transcription</keyword>
<name>K1X2Y1_MARBU</name>
<feature type="domain" description="Zn(2)-C6 fungal-type" evidence="8">
    <location>
        <begin position="24"/>
        <end position="52"/>
    </location>
</feature>
<gene>
    <name evidence="9" type="ORF">MBM_02619</name>
</gene>
<dbReference type="InterPro" id="IPR052360">
    <property type="entry name" value="Transcr_Regulatory_Proteins"/>
</dbReference>
<dbReference type="CDD" id="cd00067">
    <property type="entry name" value="GAL4"/>
    <property type="match status" value="1"/>
</dbReference>
<dbReference type="HOGENOM" id="CLU_011409_3_0_1"/>
<feature type="region of interest" description="Disordered" evidence="7">
    <location>
        <begin position="1"/>
        <end position="21"/>
    </location>
</feature>
<dbReference type="InterPro" id="IPR001138">
    <property type="entry name" value="Zn2Cys6_DnaBD"/>
</dbReference>
<dbReference type="OMA" id="HFFCLRT"/>
<dbReference type="GO" id="GO:0000981">
    <property type="term" value="F:DNA-binding transcription factor activity, RNA polymerase II-specific"/>
    <property type="evidence" value="ECO:0007669"/>
    <property type="project" value="InterPro"/>
</dbReference>
<dbReference type="PANTHER" id="PTHR36206">
    <property type="entry name" value="ASPERCRYPTIN BIOSYNTHESIS CLUSTER-SPECIFIC TRANSCRIPTION REGULATOR ATNN-RELATED"/>
    <property type="match status" value="1"/>
</dbReference>
<dbReference type="eggNOG" id="ENOG502SM93">
    <property type="taxonomic scope" value="Eukaryota"/>
</dbReference>
<evidence type="ECO:0000256" key="4">
    <source>
        <dbReference type="ARBA" id="ARBA00023125"/>
    </source>
</evidence>
<dbReference type="AlphaFoldDB" id="K1X2Y1"/>
<dbReference type="RefSeq" id="XP_007290508.1">
    <property type="nucleotide sequence ID" value="XM_007290446.1"/>
</dbReference>
<accession>K1X2Y1</accession>
<evidence type="ECO:0000256" key="1">
    <source>
        <dbReference type="ARBA" id="ARBA00022723"/>
    </source>
</evidence>
<dbReference type="OrthoDB" id="3598904at2759"/>
<keyword evidence="1" id="KW-0479">Metal-binding</keyword>
<dbReference type="PANTHER" id="PTHR36206:SF4">
    <property type="entry name" value="HYPOTHETICAL CONSERVED PROTEIN (EUROFUNG)-RELATED"/>
    <property type="match status" value="1"/>
</dbReference>
<dbReference type="SUPFAM" id="SSF57701">
    <property type="entry name" value="Zn2/Cys6 DNA-binding domain"/>
    <property type="match status" value="1"/>
</dbReference>
<dbReference type="Proteomes" id="UP000006753">
    <property type="component" value="Unassembled WGS sequence"/>
</dbReference>
<dbReference type="GO" id="GO:0003677">
    <property type="term" value="F:DNA binding"/>
    <property type="evidence" value="ECO:0007669"/>
    <property type="project" value="UniProtKB-KW"/>
</dbReference>
<dbReference type="InterPro" id="IPR036864">
    <property type="entry name" value="Zn2-C6_fun-type_DNA-bd_sf"/>
</dbReference>
<evidence type="ECO:0000256" key="7">
    <source>
        <dbReference type="SAM" id="MobiDB-lite"/>
    </source>
</evidence>
<evidence type="ECO:0000313" key="10">
    <source>
        <dbReference type="Proteomes" id="UP000006753"/>
    </source>
</evidence>
<dbReference type="EMBL" id="JH921431">
    <property type="protein sequence ID" value="EKD19382.1"/>
    <property type="molecule type" value="Genomic_DNA"/>
</dbReference>
<evidence type="ECO:0000313" key="9">
    <source>
        <dbReference type="EMBL" id="EKD19382.1"/>
    </source>
</evidence>
<reference evidence="9 10" key="1">
    <citation type="journal article" date="2012" name="BMC Genomics">
        <title>Sequencing the genome of Marssonina brunnea reveals fungus-poplar co-evolution.</title>
        <authorList>
            <person name="Zhu S."/>
            <person name="Cao Y.-Z."/>
            <person name="Jiang C."/>
            <person name="Tan B.-Y."/>
            <person name="Wang Z."/>
            <person name="Feng S."/>
            <person name="Zhang L."/>
            <person name="Su X.-H."/>
            <person name="Brejova B."/>
            <person name="Vinar T."/>
            <person name="Xu M."/>
            <person name="Wang M.-X."/>
            <person name="Zhang S.-G."/>
            <person name="Huang M.-R."/>
            <person name="Wu R."/>
            <person name="Zhou Y."/>
        </authorList>
    </citation>
    <scope>NUCLEOTIDE SEQUENCE [LARGE SCALE GENOMIC DNA]</scope>
    <source>
        <strain evidence="9 10">MB_m1</strain>
    </source>
</reference>
<keyword evidence="4" id="KW-0238">DNA-binding</keyword>
<evidence type="ECO:0000256" key="2">
    <source>
        <dbReference type="ARBA" id="ARBA00022833"/>
    </source>
</evidence>
<dbReference type="Pfam" id="PF00172">
    <property type="entry name" value="Zn_clus"/>
    <property type="match status" value="1"/>
</dbReference>
<evidence type="ECO:0000259" key="8">
    <source>
        <dbReference type="PROSITE" id="PS50048"/>
    </source>
</evidence>
<keyword evidence="6" id="KW-0539">Nucleus</keyword>